<proteinExistence type="predicted"/>
<dbReference type="AlphaFoldDB" id="A0A0P9CK68"/>
<evidence type="ECO:0000313" key="1">
    <source>
        <dbReference type="EMBL" id="KPV45684.1"/>
    </source>
</evidence>
<dbReference type="EMBL" id="LJCO01000008">
    <property type="protein sequence ID" value="KPV45684.1"/>
    <property type="molecule type" value="Genomic_DNA"/>
</dbReference>
<reference evidence="1 2" key="1">
    <citation type="submission" date="2015-09" db="EMBL/GenBank/DDBJ databases">
        <title>Draft genome sequence of Alicyclobacillus ferrooxydans DSM 22381.</title>
        <authorList>
            <person name="Hemp J."/>
        </authorList>
    </citation>
    <scope>NUCLEOTIDE SEQUENCE [LARGE SCALE GENOMIC DNA]</scope>
    <source>
        <strain evidence="1 2">TC-34</strain>
    </source>
</reference>
<dbReference type="STRING" id="471514.AN477_01910"/>
<name>A0A0P9CK68_9BACL</name>
<sequence>MSGMDNEMYSFEPSVVRALIRSCPRYQILYQDCRLAGLLDVAWTVLRDASEGGERVWVNDREMQANHISYMDWLSVKRICKLAERFDEDARNEGFTFRFELRPSLKDLEPPNCDCTKRGYEISDTVTIQGNRYNSNADTYATQLGIKAESMYVFWIIDAKKYGIVHEAYWCL</sequence>
<evidence type="ECO:0000313" key="2">
    <source>
        <dbReference type="Proteomes" id="UP000050482"/>
    </source>
</evidence>
<dbReference type="PATRIC" id="fig|471514.4.peg.390"/>
<dbReference type="Proteomes" id="UP000050482">
    <property type="component" value="Unassembled WGS sequence"/>
</dbReference>
<comment type="caution">
    <text evidence="1">The sequence shown here is derived from an EMBL/GenBank/DDBJ whole genome shotgun (WGS) entry which is preliminary data.</text>
</comment>
<keyword evidence="2" id="KW-1185">Reference proteome</keyword>
<organism evidence="1 2">
    <name type="scientific">Alicyclobacillus ferrooxydans</name>
    <dbReference type="NCBI Taxonomy" id="471514"/>
    <lineage>
        <taxon>Bacteria</taxon>
        <taxon>Bacillati</taxon>
        <taxon>Bacillota</taxon>
        <taxon>Bacilli</taxon>
        <taxon>Bacillales</taxon>
        <taxon>Alicyclobacillaceae</taxon>
        <taxon>Alicyclobacillus</taxon>
    </lineage>
</organism>
<gene>
    <name evidence="1" type="ORF">AN477_01910</name>
</gene>
<protein>
    <submittedName>
        <fullName evidence="1">Uncharacterized protein</fullName>
    </submittedName>
</protein>
<accession>A0A0P9CK68</accession>